<keyword evidence="1" id="KW-0812">Transmembrane</keyword>
<keyword evidence="1" id="KW-0472">Membrane</keyword>
<dbReference type="InterPro" id="IPR057895">
    <property type="entry name" value="Mom"/>
</dbReference>
<feature type="transmembrane region" description="Helical" evidence="1">
    <location>
        <begin position="53"/>
        <end position="71"/>
    </location>
</feature>
<dbReference type="EMBL" id="JAJCIS010000001">
    <property type="protein sequence ID" value="MCB7385750.1"/>
    <property type="molecule type" value="Genomic_DNA"/>
</dbReference>
<dbReference type="Proteomes" id="UP001299546">
    <property type="component" value="Unassembled WGS sequence"/>
</dbReference>
<dbReference type="Pfam" id="PF25680">
    <property type="entry name" value="Mom"/>
    <property type="match status" value="1"/>
</dbReference>
<sequence length="275" mass="31456">MTRHSDPTSGQVGPKSPAIPGGLVIRELAPKEAIVFIRQYHYSKIMPRLTRHYLGFYVGGVLSGVVTLGWGTQPLQTIRKLFPRHGLKSADYLEIGKMCFLPAMNDTRFFGSLVLSALVKWVRENTDCLFLYTLADGIMGKCGYVYQASNFRYLGSFKTSVYRSTATGEKIHPRSARTLLEENARFDGVSKRFWLSHGFCEYKGIEKIDGRMFRYIYPLSRRAAAILRAYPDYEGQKNPKDRDLQFTRRVAPGKYIPTGPPRFCRDICEYNTQKY</sequence>
<organism evidence="2 3">
    <name type="scientific">Bariatricus massiliensis</name>
    <dbReference type="NCBI Taxonomy" id="1745713"/>
    <lineage>
        <taxon>Bacteria</taxon>
        <taxon>Bacillati</taxon>
        <taxon>Bacillota</taxon>
        <taxon>Clostridia</taxon>
        <taxon>Lachnospirales</taxon>
        <taxon>Lachnospiraceae</taxon>
        <taxon>Bariatricus</taxon>
    </lineage>
</organism>
<accession>A0ABS8DBI5</accession>
<name>A0ABS8DBI5_9FIRM</name>
<reference evidence="2 3" key="1">
    <citation type="submission" date="2021-10" db="EMBL/GenBank/DDBJ databases">
        <title>Collection of gut derived symbiotic bacterial strains cultured from healthy donors.</title>
        <authorList>
            <person name="Lin H."/>
            <person name="Littmann E."/>
            <person name="Kohout C."/>
            <person name="Pamer E.G."/>
        </authorList>
    </citation>
    <scope>NUCLEOTIDE SEQUENCE [LARGE SCALE GENOMIC DNA]</scope>
    <source>
        <strain evidence="2 3">DFI.1.165</strain>
    </source>
</reference>
<evidence type="ECO:0000256" key="1">
    <source>
        <dbReference type="SAM" id="Phobius"/>
    </source>
</evidence>
<keyword evidence="3" id="KW-1185">Reference proteome</keyword>
<proteinExistence type="predicted"/>
<protein>
    <submittedName>
        <fullName evidence="2">Uncharacterized protein</fullName>
    </submittedName>
</protein>
<comment type="caution">
    <text evidence="2">The sequence shown here is derived from an EMBL/GenBank/DDBJ whole genome shotgun (WGS) entry which is preliminary data.</text>
</comment>
<evidence type="ECO:0000313" key="2">
    <source>
        <dbReference type="EMBL" id="MCB7385750.1"/>
    </source>
</evidence>
<gene>
    <name evidence="2" type="ORF">LIZ65_00475</name>
</gene>
<keyword evidence="1" id="KW-1133">Transmembrane helix</keyword>
<evidence type="ECO:0000313" key="3">
    <source>
        <dbReference type="Proteomes" id="UP001299546"/>
    </source>
</evidence>
<dbReference type="RefSeq" id="WP_066731640.1">
    <property type="nucleotide sequence ID" value="NZ_JAJCIQ010000001.1"/>
</dbReference>